<gene>
    <name evidence="4" type="ORF">SAMN02745729_1263</name>
</gene>
<dbReference type="Pfam" id="PF12796">
    <property type="entry name" value="Ank_2"/>
    <property type="match status" value="1"/>
</dbReference>
<dbReference type="GO" id="GO:0085020">
    <property type="term" value="P:protein K6-linked ubiquitination"/>
    <property type="evidence" value="ECO:0007669"/>
    <property type="project" value="TreeGrafter"/>
</dbReference>
<dbReference type="PANTHER" id="PTHR24171">
    <property type="entry name" value="ANKYRIN REPEAT DOMAIN-CONTAINING PROTEIN 39-RELATED"/>
    <property type="match status" value="1"/>
</dbReference>
<dbReference type="AlphaFoldDB" id="A0A1H4H4S5"/>
<sequence length="146" mass="16000">MQFGILKIGFKIIVVISVNNPSDKRLESILRDYAELPEYSEMPIPTVNTKSLFGDYPINIAATRGLIEEVSILLGSGADINAKGEHGYSPLHDAVEQGHIDVVKLLVDRGASIAIKNTDGDTPKELAKFLNETEIYRFLNSLTASL</sequence>
<evidence type="ECO:0000256" key="3">
    <source>
        <dbReference type="PROSITE-ProRule" id="PRU00023"/>
    </source>
</evidence>
<dbReference type="GO" id="GO:0004842">
    <property type="term" value="F:ubiquitin-protein transferase activity"/>
    <property type="evidence" value="ECO:0007669"/>
    <property type="project" value="TreeGrafter"/>
</dbReference>
<dbReference type="PROSITE" id="PS50088">
    <property type="entry name" value="ANK_REPEAT"/>
    <property type="match status" value="2"/>
</dbReference>
<dbReference type="OrthoDB" id="8453275at2"/>
<organism evidence="4 5">
    <name type="scientific">Marinobacterium iners DSM 11526</name>
    <dbReference type="NCBI Taxonomy" id="1122198"/>
    <lineage>
        <taxon>Bacteria</taxon>
        <taxon>Pseudomonadati</taxon>
        <taxon>Pseudomonadota</taxon>
        <taxon>Gammaproteobacteria</taxon>
        <taxon>Oceanospirillales</taxon>
        <taxon>Oceanospirillaceae</taxon>
        <taxon>Marinobacterium</taxon>
    </lineage>
</organism>
<accession>A0A1H4H4S5</accession>
<evidence type="ECO:0000256" key="1">
    <source>
        <dbReference type="ARBA" id="ARBA00022737"/>
    </source>
</evidence>
<protein>
    <submittedName>
        <fullName evidence="4">Ankyrin repeat-containing protein</fullName>
    </submittedName>
</protein>
<reference evidence="5" key="1">
    <citation type="submission" date="2016-10" db="EMBL/GenBank/DDBJ databases">
        <authorList>
            <person name="Varghese N."/>
            <person name="Submissions S."/>
        </authorList>
    </citation>
    <scope>NUCLEOTIDE SEQUENCE [LARGE SCALE GENOMIC DNA]</scope>
    <source>
        <strain evidence="5">DSM 11526</strain>
    </source>
</reference>
<dbReference type="PROSITE" id="PS50297">
    <property type="entry name" value="ANK_REP_REGION"/>
    <property type="match status" value="2"/>
</dbReference>
<dbReference type="SUPFAM" id="SSF48403">
    <property type="entry name" value="Ankyrin repeat"/>
    <property type="match status" value="1"/>
</dbReference>
<evidence type="ECO:0000256" key="2">
    <source>
        <dbReference type="ARBA" id="ARBA00023043"/>
    </source>
</evidence>
<dbReference type="InterPro" id="IPR036770">
    <property type="entry name" value="Ankyrin_rpt-contain_sf"/>
</dbReference>
<dbReference type="Gene3D" id="1.25.40.20">
    <property type="entry name" value="Ankyrin repeat-containing domain"/>
    <property type="match status" value="1"/>
</dbReference>
<dbReference type="PANTHER" id="PTHR24171:SF8">
    <property type="entry name" value="BRCA1-ASSOCIATED RING DOMAIN PROTEIN 1"/>
    <property type="match status" value="1"/>
</dbReference>
<dbReference type="Proteomes" id="UP000242469">
    <property type="component" value="Unassembled WGS sequence"/>
</dbReference>
<feature type="repeat" description="ANK" evidence="3">
    <location>
        <begin position="86"/>
        <end position="118"/>
    </location>
</feature>
<feature type="repeat" description="ANK" evidence="3">
    <location>
        <begin position="53"/>
        <end position="85"/>
    </location>
</feature>
<proteinExistence type="predicted"/>
<dbReference type="InterPro" id="IPR002110">
    <property type="entry name" value="Ankyrin_rpt"/>
</dbReference>
<name>A0A1H4H4S5_9GAMM</name>
<evidence type="ECO:0000313" key="5">
    <source>
        <dbReference type="Proteomes" id="UP000242469"/>
    </source>
</evidence>
<dbReference type="STRING" id="1122198.SAMN02745729_1263"/>
<keyword evidence="2 3" id="KW-0040">ANK repeat</keyword>
<keyword evidence="1" id="KW-0677">Repeat</keyword>
<dbReference type="EMBL" id="FNRJ01000026">
    <property type="protein sequence ID" value="SEB16042.1"/>
    <property type="molecule type" value="Genomic_DNA"/>
</dbReference>
<evidence type="ECO:0000313" key="4">
    <source>
        <dbReference type="EMBL" id="SEB16042.1"/>
    </source>
</evidence>
<dbReference type="SMART" id="SM00248">
    <property type="entry name" value="ANK"/>
    <property type="match status" value="2"/>
</dbReference>
<keyword evidence="5" id="KW-1185">Reference proteome</keyword>